<dbReference type="EMBL" id="JARKHS020036866">
    <property type="protein sequence ID" value="KAK8754726.1"/>
    <property type="molecule type" value="Genomic_DNA"/>
</dbReference>
<protein>
    <recommendedName>
        <fullName evidence="2">MADF domain-containing protein</fullName>
    </recommendedName>
</protein>
<dbReference type="SMART" id="SM00595">
    <property type="entry name" value="MADF"/>
    <property type="match status" value="1"/>
</dbReference>
<dbReference type="InterPro" id="IPR006578">
    <property type="entry name" value="MADF-dom"/>
</dbReference>
<comment type="caution">
    <text evidence="3">The sequence shown here is derived from an EMBL/GenBank/DDBJ whole genome shotgun (WGS) entry which is preliminary data.</text>
</comment>
<feature type="compositionally biased region" description="Polar residues" evidence="1">
    <location>
        <begin position="151"/>
        <end position="167"/>
    </location>
</feature>
<dbReference type="Proteomes" id="UP001321473">
    <property type="component" value="Unassembled WGS sequence"/>
</dbReference>
<evidence type="ECO:0000256" key="1">
    <source>
        <dbReference type="SAM" id="MobiDB-lite"/>
    </source>
</evidence>
<gene>
    <name evidence="3" type="ORF">V5799_002572</name>
</gene>
<sequence length="179" mass="19855">MLNEKLIAEVERRHILWDIRSNDYKNTRKKEQAWKAVAAALGESVQVIMKRWTFLRDTFVKKKKDAATPRSGAGADAVVTIRWPFYKQMSFLQGSLVYPEGHSSIEVVPVHEGLDAHPRRGPPAAADDLIPADSFVDIFVCPDLPQSSISQAVPFNEEQGTTSQSACLSAVNAPPQPKK</sequence>
<keyword evidence="4" id="KW-1185">Reference proteome</keyword>
<name>A0AAQ4CWY6_AMBAM</name>
<dbReference type="PROSITE" id="PS51029">
    <property type="entry name" value="MADF"/>
    <property type="match status" value="1"/>
</dbReference>
<feature type="region of interest" description="Disordered" evidence="1">
    <location>
        <begin position="151"/>
        <end position="179"/>
    </location>
</feature>
<dbReference type="AlphaFoldDB" id="A0AAQ4CWY6"/>
<proteinExistence type="predicted"/>
<organism evidence="3 4">
    <name type="scientific">Amblyomma americanum</name>
    <name type="common">Lone star tick</name>
    <dbReference type="NCBI Taxonomy" id="6943"/>
    <lineage>
        <taxon>Eukaryota</taxon>
        <taxon>Metazoa</taxon>
        <taxon>Ecdysozoa</taxon>
        <taxon>Arthropoda</taxon>
        <taxon>Chelicerata</taxon>
        <taxon>Arachnida</taxon>
        <taxon>Acari</taxon>
        <taxon>Parasitiformes</taxon>
        <taxon>Ixodida</taxon>
        <taxon>Ixodoidea</taxon>
        <taxon>Ixodidae</taxon>
        <taxon>Amblyomminae</taxon>
        <taxon>Amblyomma</taxon>
    </lineage>
</organism>
<evidence type="ECO:0000259" key="2">
    <source>
        <dbReference type="PROSITE" id="PS51029"/>
    </source>
</evidence>
<dbReference type="GO" id="GO:0006357">
    <property type="term" value="P:regulation of transcription by RNA polymerase II"/>
    <property type="evidence" value="ECO:0007669"/>
    <property type="project" value="TreeGrafter"/>
</dbReference>
<evidence type="ECO:0000313" key="3">
    <source>
        <dbReference type="EMBL" id="KAK8754726.1"/>
    </source>
</evidence>
<dbReference type="PANTHER" id="PTHR12243:SF67">
    <property type="entry name" value="COREPRESSOR OF PANGOLIN, ISOFORM A-RELATED"/>
    <property type="match status" value="1"/>
</dbReference>
<dbReference type="InterPro" id="IPR039353">
    <property type="entry name" value="TF_Adf1"/>
</dbReference>
<evidence type="ECO:0000313" key="4">
    <source>
        <dbReference type="Proteomes" id="UP001321473"/>
    </source>
</evidence>
<dbReference type="GO" id="GO:0005634">
    <property type="term" value="C:nucleus"/>
    <property type="evidence" value="ECO:0007669"/>
    <property type="project" value="TreeGrafter"/>
</dbReference>
<dbReference type="PANTHER" id="PTHR12243">
    <property type="entry name" value="MADF DOMAIN TRANSCRIPTION FACTOR"/>
    <property type="match status" value="1"/>
</dbReference>
<reference evidence="3 4" key="1">
    <citation type="journal article" date="2023" name="Arcadia Sci">
        <title>De novo assembly of a long-read Amblyomma americanum tick genome.</title>
        <authorList>
            <person name="Chou S."/>
            <person name="Poskanzer K.E."/>
            <person name="Rollins M."/>
            <person name="Thuy-Boun P.S."/>
        </authorList>
    </citation>
    <scope>NUCLEOTIDE SEQUENCE [LARGE SCALE GENOMIC DNA]</scope>
    <source>
        <strain evidence="3">F_SG_1</strain>
        <tissue evidence="3">Salivary glands</tissue>
    </source>
</reference>
<accession>A0AAQ4CWY6</accession>
<feature type="domain" description="MADF" evidence="2">
    <location>
        <begin position="5"/>
        <end position="97"/>
    </location>
</feature>
<dbReference type="GO" id="GO:0005667">
    <property type="term" value="C:transcription regulator complex"/>
    <property type="evidence" value="ECO:0007669"/>
    <property type="project" value="TreeGrafter"/>
</dbReference>
<dbReference type="Pfam" id="PF10545">
    <property type="entry name" value="MADF_DNA_bdg"/>
    <property type="match status" value="1"/>
</dbReference>